<dbReference type="InterPro" id="IPR002347">
    <property type="entry name" value="SDR_fam"/>
</dbReference>
<dbReference type="Gene3D" id="3.40.50.720">
    <property type="entry name" value="NAD(P)-binding Rossmann-like Domain"/>
    <property type="match status" value="1"/>
</dbReference>
<dbReference type="SUPFAM" id="SSF51735">
    <property type="entry name" value="NAD(P)-binding Rossmann-fold domains"/>
    <property type="match status" value="1"/>
</dbReference>
<evidence type="ECO:0000256" key="1">
    <source>
        <dbReference type="ARBA" id="ARBA00006484"/>
    </source>
</evidence>
<reference evidence="4" key="1">
    <citation type="journal article" date="2019" name="Int. J. Syst. Evol. Microbiol.">
        <title>The Global Catalogue of Microorganisms (GCM) 10K type strain sequencing project: providing services to taxonomists for standard genome sequencing and annotation.</title>
        <authorList>
            <consortium name="The Broad Institute Genomics Platform"/>
            <consortium name="The Broad Institute Genome Sequencing Center for Infectious Disease"/>
            <person name="Wu L."/>
            <person name="Ma J."/>
        </authorList>
    </citation>
    <scope>NUCLEOTIDE SEQUENCE [LARGE SCALE GENOMIC DNA]</scope>
    <source>
        <strain evidence="4">CCUG 49018</strain>
    </source>
</reference>
<evidence type="ECO:0000256" key="2">
    <source>
        <dbReference type="ARBA" id="ARBA00023002"/>
    </source>
</evidence>
<dbReference type="InterPro" id="IPR036291">
    <property type="entry name" value="NAD(P)-bd_dom_sf"/>
</dbReference>
<organism evidence="3 4">
    <name type="scientific">Pseudonocardia benzenivorans</name>
    <dbReference type="NCBI Taxonomy" id="228005"/>
    <lineage>
        <taxon>Bacteria</taxon>
        <taxon>Bacillati</taxon>
        <taxon>Actinomycetota</taxon>
        <taxon>Actinomycetes</taxon>
        <taxon>Pseudonocardiales</taxon>
        <taxon>Pseudonocardiaceae</taxon>
        <taxon>Pseudonocardia</taxon>
    </lineage>
</organism>
<dbReference type="Pfam" id="PF00106">
    <property type="entry name" value="adh_short"/>
    <property type="match status" value="1"/>
</dbReference>
<keyword evidence="2" id="KW-0560">Oxidoreductase</keyword>
<accession>A0ABW3VCF3</accession>
<dbReference type="RefSeq" id="WP_346090972.1">
    <property type="nucleotide sequence ID" value="NZ_BAABKS010000017.1"/>
</dbReference>
<evidence type="ECO:0000313" key="4">
    <source>
        <dbReference type="Proteomes" id="UP001597182"/>
    </source>
</evidence>
<proteinExistence type="inferred from homology"/>
<protein>
    <submittedName>
        <fullName evidence="3">SDR family NAD(P)-dependent oxidoreductase</fullName>
    </submittedName>
</protein>
<dbReference type="PANTHER" id="PTHR43669:SF3">
    <property type="entry name" value="ALCOHOL DEHYDROGENASE, PUTATIVE (AFU_ORTHOLOGUE AFUA_3G03445)-RELATED"/>
    <property type="match status" value="1"/>
</dbReference>
<keyword evidence="4" id="KW-1185">Reference proteome</keyword>
<gene>
    <name evidence="3" type="ORF">ACFQ34_01835</name>
</gene>
<evidence type="ECO:0000313" key="3">
    <source>
        <dbReference type="EMBL" id="MFD1232013.1"/>
    </source>
</evidence>
<dbReference type="EMBL" id="JBHTMB010000012">
    <property type="protein sequence ID" value="MFD1232013.1"/>
    <property type="molecule type" value="Genomic_DNA"/>
</dbReference>
<name>A0ABW3VCF3_9PSEU</name>
<comment type="caution">
    <text evidence="3">The sequence shown here is derived from an EMBL/GenBank/DDBJ whole genome shotgun (WGS) entry which is preliminary data.</text>
</comment>
<sequence>MSEDNVFAGRTGLVTGGGNGIGKAITAALLERGSNVVVLEISPENAEAAAAELPGGERLTFVQDSVSVRVDVEEG</sequence>
<comment type="similarity">
    <text evidence="1">Belongs to the short-chain dehydrogenases/reductases (SDR) family.</text>
</comment>
<dbReference type="Proteomes" id="UP001597182">
    <property type="component" value="Unassembled WGS sequence"/>
</dbReference>
<dbReference type="PANTHER" id="PTHR43669">
    <property type="entry name" value="5-KETO-D-GLUCONATE 5-REDUCTASE"/>
    <property type="match status" value="1"/>
</dbReference>